<keyword evidence="10" id="KW-1185">Reference proteome</keyword>
<name>A0A401G8J1_9APHY</name>
<sequence length="522" mass="56195">MERCLSQPVERENHLDSDGNTGSINKARPWGLKWRCSTWFVTLVVGLGITTDLLVYSIIVPIMPFHLEHLEYSGVSGLVGWLLFGYSAGLVVFTPPIALFSERYKSRKTPLIIGLFALVGAQIMLMEAPKYWVMVLARILQGMSSSVVWVVGLALLCDTVPEAIVGRQLGLAMSGLSLGFLVGPSVSGALYNAFGFHGPFIFGVIVTMVDLFGRLLIIERKKALLWGVDPAAVMAKDDGVDKEEKTFSSDVHNAQTPPTAIVTEIIEIPAETTEIPADDAKMPYTLPSLGGGTDPMDAPTIPERGPALLTVLASLGKSSRALSVFATTLIYGILYTSQEPALPLYLQAQWNFNASKVGLVYIAAVVPTVFSSALTGWLSDRIGTAGVTVLCLALSLPWFSLLIIRGALAFFIVVYALANFFSSGVVSPLTAELAAVTRRLDGVGYAHVYGAFNLAYGIGSALGPLIGGQIYEHVKHGWATIWLLATGLAVVSMALAFCYFEEVSLLSKFIHCVDNLITKRGR</sequence>
<evidence type="ECO:0000313" key="9">
    <source>
        <dbReference type="EMBL" id="GBE78500.1"/>
    </source>
</evidence>
<organism evidence="9 10">
    <name type="scientific">Sparassis crispa</name>
    <dbReference type="NCBI Taxonomy" id="139825"/>
    <lineage>
        <taxon>Eukaryota</taxon>
        <taxon>Fungi</taxon>
        <taxon>Dikarya</taxon>
        <taxon>Basidiomycota</taxon>
        <taxon>Agaricomycotina</taxon>
        <taxon>Agaricomycetes</taxon>
        <taxon>Polyporales</taxon>
        <taxon>Sparassidaceae</taxon>
        <taxon>Sparassis</taxon>
    </lineage>
</organism>
<dbReference type="InterPro" id="IPR020846">
    <property type="entry name" value="MFS_dom"/>
</dbReference>
<dbReference type="InterPro" id="IPR050930">
    <property type="entry name" value="MFS_Vesicular_Transporter"/>
</dbReference>
<evidence type="ECO:0000256" key="4">
    <source>
        <dbReference type="ARBA" id="ARBA00022989"/>
    </source>
</evidence>
<evidence type="ECO:0000313" key="10">
    <source>
        <dbReference type="Proteomes" id="UP000287166"/>
    </source>
</evidence>
<keyword evidence="5 7" id="KW-0472">Membrane</keyword>
<feature type="transmembrane region" description="Helical" evidence="7">
    <location>
        <begin position="478"/>
        <end position="500"/>
    </location>
</feature>
<feature type="transmembrane region" description="Helical" evidence="7">
    <location>
        <begin position="200"/>
        <end position="217"/>
    </location>
</feature>
<evidence type="ECO:0000259" key="8">
    <source>
        <dbReference type="PROSITE" id="PS50850"/>
    </source>
</evidence>
<evidence type="ECO:0000256" key="6">
    <source>
        <dbReference type="SAM" id="MobiDB-lite"/>
    </source>
</evidence>
<dbReference type="RefSeq" id="XP_027609413.1">
    <property type="nucleotide sequence ID" value="XM_027753612.1"/>
</dbReference>
<gene>
    <name evidence="9" type="ORF">SCP_0113890</name>
</gene>
<feature type="domain" description="Major facilitator superfamily (MFS) profile" evidence="8">
    <location>
        <begin position="41"/>
        <end position="504"/>
    </location>
</feature>
<dbReference type="GO" id="GO:0016020">
    <property type="term" value="C:membrane"/>
    <property type="evidence" value="ECO:0007669"/>
    <property type="project" value="UniProtKB-SubCell"/>
</dbReference>
<feature type="region of interest" description="Disordered" evidence="6">
    <location>
        <begin position="1"/>
        <end position="20"/>
    </location>
</feature>
<dbReference type="PROSITE" id="PS50850">
    <property type="entry name" value="MFS"/>
    <property type="match status" value="1"/>
</dbReference>
<dbReference type="CDD" id="cd17325">
    <property type="entry name" value="MFS_MdtG_SLC18_like"/>
    <property type="match status" value="1"/>
</dbReference>
<evidence type="ECO:0000256" key="3">
    <source>
        <dbReference type="ARBA" id="ARBA00022692"/>
    </source>
</evidence>
<reference evidence="9 10" key="1">
    <citation type="journal article" date="2018" name="Sci. Rep.">
        <title>Genome sequence of the cauliflower mushroom Sparassis crispa (Hanabiratake) and its association with beneficial usage.</title>
        <authorList>
            <person name="Kiyama R."/>
            <person name="Furutani Y."/>
            <person name="Kawaguchi K."/>
            <person name="Nakanishi T."/>
        </authorList>
    </citation>
    <scope>NUCLEOTIDE SEQUENCE [LARGE SCALE GENOMIC DNA]</scope>
</reference>
<proteinExistence type="predicted"/>
<evidence type="ECO:0000256" key="2">
    <source>
        <dbReference type="ARBA" id="ARBA00022448"/>
    </source>
</evidence>
<dbReference type="GO" id="GO:0022857">
    <property type="term" value="F:transmembrane transporter activity"/>
    <property type="evidence" value="ECO:0007669"/>
    <property type="project" value="InterPro"/>
</dbReference>
<dbReference type="InParanoid" id="A0A401G8J1"/>
<keyword evidence="3 7" id="KW-0812">Transmembrane</keyword>
<comment type="caution">
    <text evidence="9">The sequence shown here is derived from an EMBL/GenBank/DDBJ whole genome shotgun (WGS) entry which is preliminary data.</text>
</comment>
<dbReference type="InterPro" id="IPR036259">
    <property type="entry name" value="MFS_trans_sf"/>
</dbReference>
<dbReference type="Gene3D" id="1.20.1250.20">
    <property type="entry name" value="MFS general substrate transporter like domains"/>
    <property type="match status" value="2"/>
</dbReference>
<feature type="transmembrane region" description="Helical" evidence="7">
    <location>
        <begin position="131"/>
        <end position="157"/>
    </location>
</feature>
<evidence type="ECO:0000256" key="5">
    <source>
        <dbReference type="ARBA" id="ARBA00023136"/>
    </source>
</evidence>
<feature type="transmembrane region" description="Helical" evidence="7">
    <location>
        <begin position="109"/>
        <end position="125"/>
    </location>
</feature>
<feature type="transmembrane region" description="Helical" evidence="7">
    <location>
        <begin position="79"/>
        <end position="100"/>
    </location>
</feature>
<dbReference type="InterPro" id="IPR011701">
    <property type="entry name" value="MFS"/>
</dbReference>
<dbReference type="PANTHER" id="PTHR23506">
    <property type="entry name" value="GH10249P"/>
    <property type="match status" value="1"/>
</dbReference>
<evidence type="ECO:0000256" key="7">
    <source>
        <dbReference type="SAM" id="Phobius"/>
    </source>
</evidence>
<feature type="compositionally biased region" description="Basic and acidic residues" evidence="6">
    <location>
        <begin position="1"/>
        <end position="17"/>
    </location>
</feature>
<feature type="transmembrane region" description="Helical" evidence="7">
    <location>
        <begin position="358"/>
        <end position="378"/>
    </location>
</feature>
<keyword evidence="4 7" id="KW-1133">Transmembrane helix</keyword>
<dbReference type="STRING" id="139825.A0A401G8J1"/>
<dbReference type="Pfam" id="PF07690">
    <property type="entry name" value="MFS_1"/>
    <property type="match status" value="2"/>
</dbReference>
<accession>A0A401G8J1</accession>
<comment type="subcellular location">
    <subcellularLocation>
        <location evidence="1">Membrane</location>
        <topology evidence="1">Multi-pass membrane protein</topology>
    </subcellularLocation>
</comment>
<feature type="transmembrane region" description="Helical" evidence="7">
    <location>
        <begin position="410"/>
        <end position="431"/>
    </location>
</feature>
<dbReference type="FunCoup" id="A0A401G8J1">
    <property type="interactions" value="1"/>
</dbReference>
<dbReference type="EMBL" id="BFAD01000001">
    <property type="protein sequence ID" value="GBE78500.1"/>
    <property type="molecule type" value="Genomic_DNA"/>
</dbReference>
<dbReference type="Proteomes" id="UP000287166">
    <property type="component" value="Unassembled WGS sequence"/>
</dbReference>
<dbReference type="GeneID" id="38775417"/>
<feature type="transmembrane region" description="Helical" evidence="7">
    <location>
        <begin position="443"/>
        <end position="466"/>
    </location>
</feature>
<feature type="transmembrane region" description="Helical" evidence="7">
    <location>
        <begin position="169"/>
        <end position="194"/>
    </location>
</feature>
<dbReference type="AlphaFoldDB" id="A0A401G8J1"/>
<dbReference type="SUPFAM" id="SSF103473">
    <property type="entry name" value="MFS general substrate transporter"/>
    <property type="match status" value="1"/>
</dbReference>
<keyword evidence="2" id="KW-0813">Transport</keyword>
<dbReference type="PANTHER" id="PTHR23506:SF23">
    <property type="entry name" value="GH10249P"/>
    <property type="match status" value="1"/>
</dbReference>
<dbReference type="OrthoDB" id="440553at2759"/>
<feature type="transmembrane region" description="Helical" evidence="7">
    <location>
        <begin position="38"/>
        <end position="59"/>
    </location>
</feature>
<protein>
    <submittedName>
        <fullName evidence="9">MFS general substrate transporter</fullName>
    </submittedName>
</protein>
<evidence type="ECO:0000256" key="1">
    <source>
        <dbReference type="ARBA" id="ARBA00004141"/>
    </source>
</evidence>